<gene>
    <name evidence="2" type="ORF">SK069_17765</name>
</gene>
<feature type="region of interest" description="Disordered" evidence="1">
    <location>
        <begin position="16"/>
        <end position="41"/>
    </location>
</feature>
<keyword evidence="3" id="KW-1185">Reference proteome</keyword>
<evidence type="ECO:0000256" key="1">
    <source>
        <dbReference type="SAM" id="MobiDB-lite"/>
    </source>
</evidence>
<feature type="compositionally biased region" description="Low complexity" evidence="1">
    <location>
        <begin position="16"/>
        <end position="36"/>
    </location>
</feature>
<dbReference type="RefSeq" id="WP_319955601.1">
    <property type="nucleotide sequence ID" value="NZ_JAXAVX010000014.1"/>
</dbReference>
<dbReference type="InterPro" id="IPR018763">
    <property type="entry name" value="DUF2334"/>
</dbReference>
<evidence type="ECO:0000313" key="3">
    <source>
        <dbReference type="Proteomes" id="UP001277761"/>
    </source>
</evidence>
<protein>
    <submittedName>
        <fullName evidence="2">DUF2334 domain-containing protein</fullName>
    </submittedName>
</protein>
<comment type="caution">
    <text evidence="2">The sequence shown here is derived from an EMBL/GenBank/DDBJ whole genome shotgun (WGS) entry which is preliminary data.</text>
</comment>
<sequence>MSRLVGLDGTGAAGGRALRGAWPTADAGPRGSGSAAGRHREPQRLAVSIHEIEPATWERCALLREWLADHGVRRVALLVVPAPDLHPFDRRSPSLRDWLADRLADGDEIVQQGFCPGRGRPSGEGRWRGVPRVGHAGPGEFARLDAEETARALDAGRRILRAAGLAPAGFVPQGFAYTAPLHAALRERYGWWATSAAIHAPAGAPLHAPALDLAGADPVARAAGPLRRRVLAGRAALLRIELHPGDLDHPRRVAAAESLLRRHAGRPAVTGSELVGA</sequence>
<dbReference type="Pfam" id="PF10096">
    <property type="entry name" value="DUF2334"/>
    <property type="match status" value="1"/>
</dbReference>
<dbReference type="EMBL" id="JAXAVX010000014">
    <property type="protein sequence ID" value="MDX8153450.1"/>
    <property type="molecule type" value="Genomic_DNA"/>
</dbReference>
<evidence type="ECO:0000313" key="2">
    <source>
        <dbReference type="EMBL" id="MDX8153450.1"/>
    </source>
</evidence>
<dbReference type="Proteomes" id="UP001277761">
    <property type="component" value="Unassembled WGS sequence"/>
</dbReference>
<reference evidence="2 3" key="1">
    <citation type="submission" date="2023-11" db="EMBL/GenBank/DDBJ databases">
        <authorList>
            <person name="Xu M."/>
            <person name="Jiang T."/>
        </authorList>
    </citation>
    <scope>NUCLEOTIDE SEQUENCE [LARGE SCALE GENOMIC DNA]</scope>
    <source>
        <strain evidence="2 3">SD</strain>
    </source>
</reference>
<accession>A0ABU4VPS9</accession>
<name>A0ABU4VPS9_9ACTN</name>
<organism evidence="2 3">
    <name type="scientific">Patulibacter brassicae</name>
    <dbReference type="NCBI Taxonomy" id="1705717"/>
    <lineage>
        <taxon>Bacteria</taxon>
        <taxon>Bacillati</taxon>
        <taxon>Actinomycetota</taxon>
        <taxon>Thermoleophilia</taxon>
        <taxon>Solirubrobacterales</taxon>
        <taxon>Patulibacteraceae</taxon>
        <taxon>Patulibacter</taxon>
    </lineage>
</organism>
<proteinExistence type="predicted"/>